<dbReference type="OrthoDB" id="57238at2157"/>
<feature type="compositionally biased region" description="Basic residues" evidence="1">
    <location>
        <begin position="114"/>
        <end position="124"/>
    </location>
</feature>
<gene>
    <name evidence="3" type="ORF">GCM10007112_16780</name>
    <name evidence="2" type="ORF">Vsou_01670</name>
</gene>
<evidence type="ECO:0000313" key="4">
    <source>
        <dbReference type="Proteomes" id="UP000657075"/>
    </source>
</evidence>
<dbReference type="Proteomes" id="UP001060771">
    <property type="component" value="Chromosome"/>
</dbReference>
<evidence type="ECO:0000313" key="2">
    <source>
        <dbReference type="EMBL" id="BDR91074.1"/>
    </source>
</evidence>
<reference evidence="3" key="1">
    <citation type="journal article" date="2014" name="Int. J. Syst. Evol. Microbiol.">
        <title>Complete genome sequence of Corynebacterium casei LMG S-19264T (=DSM 44701T), isolated from a smear-ripened cheese.</title>
        <authorList>
            <consortium name="US DOE Joint Genome Institute (JGI-PGF)"/>
            <person name="Walter F."/>
            <person name="Albersmeier A."/>
            <person name="Kalinowski J."/>
            <person name="Ruckert C."/>
        </authorList>
    </citation>
    <scope>NUCLEOTIDE SEQUENCE</scope>
    <source>
        <strain evidence="3">JCM 11219</strain>
    </source>
</reference>
<reference evidence="3" key="2">
    <citation type="submission" date="2020-09" db="EMBL/GenBank/DDBJ databases">
        <authorList>
            <person name="Sun Q."/>
            <person name="Ohkuma M."/>
        </authorList>
    </citation>
    <scope>NUCLEOTIDE SEQUENCE</scope>
    <source>
        <strain evidence="3">JCM 11219</strain>
    </source>
</reference>
<keyword evidence="5" id="KW-1185">Reference proteome</keyword>
<dbReference type="RefSeq" id="WP_188603545.1">
    <property type="nucleotide sequence ID" value="NZ_AP026830.1"/>
</dbReference>
<name>A0A830E819_9CREN</name>
<dbReference type="EMBL" id="BMNM01000007">
    <property type="protein sequence ID" value="GGI80602.1"/>
    <property type="molecule type" value="Genomic_DNA"/>
</dbReference>
<reference evidence="5" key="3">
    <citation type="submission" date="2022-09" db="EMBL/GenBank/DDBJ databases">
        <title>Complete genome sequence of Vulcanisaeta souniana.</title>
        <authorList>
            <person name="Kato S."/>
            <person name="Itoh T."/>
            <person name="Ohkuma M."/>
        </authorList>
    </citation>
    <scope>NUCLEOTIDE SEQUENCE [LARGE SCALE GENOMIC DNA]</scope>
    <source>
        <strain evidence="5">JCM 11219</strain>
    </source>
</reference>
<feature type="region of interest" description="Disordered" evidence="1">
    <location>
        <begin position="100"/>
        <end position="124"/>
    </location>
</feature>
<dbReference type="EMBL" id="AP026830">
    <property type="protein sequence ID" value="BDR91074.1"/>
    <property type="molecule type" value="Genomic_DNA"/>
</dbReference>
<sequence length="124" mass="14322">MSAKSGLQGSAKSISREPFYFKSFDRVIGVAHDLEELRSEFNRLLGIDPRALEYHLREGHIVQWLTYIGENELAARLTGVNDPRTAYEAINSYLTKNRSVMNDKEPSVKQDRRYSKRSRNARMT</sequence>
<evidence type="ECO:0000313" key="3">
    <source>
        <dbReference type="EMBL" id="GGI80602.1"/>
    </source>
</evidence>
<reference evidence="2" key="4">
    <citation type="journal article" date="2023" name="Microbiol. Resour. Announc.">
        <title>Complete Genome Sequence of Vulcanisaeta souniana Strain IC-059, a Hyperthermophilic Archaeon Isolated from Hot Spring Water in Japan.</title>
        <authorList>
            <person name="Kato S."/>
            <person name="Itoh T."/>
            <person name="Wu L."/>
            <person name="Ma J."/>
            <person name="Ohkuma M."/>
        </authorList>
    </citation>
    <scope>NUCLEOTIDE SEQUENCE</scope>
    <source>
        <strain evidence="2">JCM 11219</strain>
    </source>
</reference>
<proteinExistence type="predicted"/>
<feature type="compositionally biased region" description="Basic and acidic residues" evidence="1">
    <location>
        <begin position="101"/>
        <end position="113"/>
    </location>
</feature>
<dbReference type="AlphaFoldDB" id="A0A830E819"/>
<dbReference type="Proteomes" id="UP000657075">
    <property type="component" value="Unassembled WGS sequence"/>
</dbReference>
<evidence type="ECO:0000256" key="1">
    <source>
        <dbReference type="SAM" id="MobiDB-lite"/>
    </source>
</evidence>
<evidence type="ECO:0000313" key="5">
    <source>
        <dbReference type="Proteomes" id="UP001060771"/>
    </source>
</evidence>
<protein>
    <submittedName>
        <fullName evidence="3">Uncharacterized protein</fullName>
    </submittedName>
</protein>
<organism evidence="3 4">
    <name type="scientific">Vulcanisaeta souniana JCM 11219</name>
    <dbReference type="NCBI Taxonomy" id="1293586"/>
    <lineage>
        <taxon>Archaea</taxon>
        <taxon>Thermoproteota</taxon>
        <taxon>Thermoprotei</taxon>
        <taxon>Thermoproteales</taxon>
        <taxon>Thermoproteaceae</taxon>
        <taxon>Vulcanisaeta</taxon>
    </lineage>
</organism>
<accession>A0A830E819</accession>
<dbReference type="GeneID" id="76205721"/>